<dbReference type="InterPro" id="IPR014030">
    <property type="entry name" value="Ketoacyl_synth_N"/>
</dbReference>
<dbReference type="InterPro" id="IPR000794">
    <property type="entry name" value="Beta-ketoacyl_synthase"/>
</dbReference>
<feature type="domain" description="Ketosynthase family 3 (KS3)" evidence="4">
    <location>
        <begin position="1"/>
        <end position="395"/>
    </location>
</feature>
<dbReference type="Pfam" id="PF00109">
    <property type="entry name" value="ketoacyl-synt"/>
    <property type="match status" value="1"/>
</dbReference>
<evidence type="ECO:0000256" key="1">
    <source>
        <dbReference type="ARBA" id="ARBA00008467"/>
    </source>
</evidence>
<evidence type="ECO:0000313" key="5">
    <source>
        <dbReference type="EMBL" id="QDA53942.1"/>
    </source>
</evidence>
<reference evidence="6" key="1">
    <citation type="submission" date="2019-06" db="EMBL/GenBank/DDBJ databases">
        <authorList>
            <person name="Oh B.S."/>
        </authorList>
    </citation>
    <scope>NUCLEOTIDE SEQUENCE [LARGE SCALE GENOMIC DNA]</scope>
    <source>
        <strain evidence="6">KGMB03119</strain>
    </source>
</reference>
<proteinExistence type="inferred from homology"/>
<gene>
    <name evidence="5" type="ORF">FG381_02675</name>
</gene>
<dbReference type="PANTHER" id="PTHR11712">
    <property type="entry name" value="POLYKETIDE SYNTHASE-RELATED"/>
    <property type="match status" value="1"/>
</dbReference>
<dbReference type="PROSITE" id="PS00606">
    <property type="entry name" value="KS3_1"/>
    <property type="match status" value="1"/>
</dbReference>
<sequence length="397" mass="41674">MPMDSGLNPTILIPASTMLSALGDDPERFLERLASPEPFSEIPDGAAPGEVLKKGRRIARDLGIEEEEESRELLLALALTAPLFERARSAGVDLSDIGFIFGATTAGTPEAAERIRENEASPVKRWRMMEIGRTAPLIARAFGIAGPVFTVSTACTAGAKAIAEGARLLARGRVKAIVAGGLDVLSPMTLAGFSALGARSPERAKPFRRDRAGLHLAEGGGFLLMTTEADKFPETRVRLRGFGESSDAHHICAPDPTGDGAKRAILEALGDLAPSDTGFALLHGTATEQNDAMEARVMAELLPGVPAASLKRAVGHQLAGAGAMNAAAACALLEKGGKLPNNFFAGERAFADERLPEAFLKSLTDSDAPRELVIPRILVSAFAFGGSNAALLFEKCL</sequence>
<protein>
    <recommendedName>
        <fullName evidence="4">Ketosynthase family 3 (KS3) domain-containing protein</fullName>
    </recommendedName>
</protein>
<dbReference type="InterPro" id="IPR014031">
    <property type="entry name" value="Ketoacyl_synth_C"/>
</dbReference>
<dbReference type="SMART" id="SM00825">
    <property type="entry name" value="PKS_KS"/>
    <property type="match status" value="1"/>
</dbReference>
<dbReference type="InterPro" id="IPR020841">
    <property type="entry name" value="PKS_Beta-ketoAc_synthase_dom"/>
</dbReference>
<evidence type="ECO:0000313" key="6">
    <source>
        <dbReference type="Proteomes" id="UP000308889"/>
    </source>
</evidence>
<dbReference type="SUPFAM" id="SSF53901">
    <property type="entry name" value="Thiolase-like"/>
    <property type="match status" value="1"/>
</dbReference>
<dbReference type="InterPro" id="IPR018201">
    <property type="entry name" value="Ketoacyl_synth_AS"/>
</dbReference>
<dbReference type="Gene3D" id="3.40.47.10">
    <property type="match status" value="2"/>
</dbReference>
<keyword evidence="2 3" id="KW-0808">Transferase</keyword>
<dbReference type="InterPro" id="IPR016039">
    <property type="entry name" value="Thiolase-like"/>
</dbReference>
<dbReference type="Pfam" id="PF02801">
    <property type="entry name" value="Ketoacyl-synt_C"/>
    <property type="match status" value="1"/>
</dbReference>
<keyword evidence="6" id="KW-1185">Reference proteome</keyword>
<name>A0ABX5VF51_9BURK</name>
<evidence type="ECO:0000259" key="4">
    <source>
        <dbReference type="PROSITE" id="PS52004"/>
    </source>
</evidence>
<dbReference type="PROSITE" id="PS52004">
    <property type="entry name" value="KS3_2"/>
    <property type="match status" value="1"/>
</dbReference>
<dbReference type="PANTHER" id="PTHR11712:SF320">
    <property type="entry name" value="BETA-KETOACYL SYNTHASE"/>
    <property type="match status" value="1"/>
</dbReference>
<evidence type="ECO:0000256" key="3">
    <source>
        <dbReference type="RuleBase" id="RU003694"/>
    </source>
</evidence>
<organism evidence="5 6">
    <name type="scientific">Sutterella faecalis</name>
    <dbReference type="NCBI Taxonomy" id="2584944"/>
    <lineage>
        <taxon>Bacteria</taxon>
        <taxon>Pseudomonadati</taxon>
        <taxon>Pseudomonadota</taxon>
        <taxon>Betaproteobacteria</taxon>
        <taxon>Burkholderiales</taxon>
        <taxon>Sutterellaceae</taxon>
        <taxon>Sutterella</taxon>
    </lineage>
</organism>
<dbReference type="Proteomes" id="UP000308889">
    <property type="component" value="Chromosome"/>
</dbReference>
<dbReference type="EMBL" id="CP040882">
    <property type="protein sequence ID" value="QDA53942.1"/>
    <property type="molecule type" value="Genomic_DNA"/>
</dbReference>
<comment type="similarity">
    <text evidence="1 3">Belongs to the thiolase-like superfamily. Beta-ketoacyl-ACP synthases family.</text>
</comment>
<accession>A0ABX5VF51</accession>
<evidence type="ECO:0000256" key="2">
    <source>
        <dbReference type="ARBA" id="ARBA00022679"/>
    </source>
</evidence>